<evidence type="ECO:0000313" key="2">
    <source>
        <dbReference type="Proteomes" id="UP000549971"/>
    </source>
</evidence>
<evidence type="ECO:0000313" key="1">
    <source>
        <dbReference type="EMBL" id="MBB5834214.1"/>
    </source>
</evidence>
<name>A0A7W9J260_9ACTN</name>
<keyword evidence="2" id="KW-1185">Reference proteome</keyword>
<organism evidence="1 2">
    <name type="scientific">Kribbella italica</name>
    <dbReference type="NCBI Taxonomy" id="1540520"/>
    <lineage>
        <taxon>Bacteria</taxon>
        <taxon>Bacillati</taxon>
        <taxon>Actinomycetota</taxon>
        <taxon>Actinomycetes</taxon>
        <taxon>Propionibacteriales</taxon>
        <taxon>Kribbellaceae</taxon>
        <taxon>Kribbella</taxon>
    </lineage>
</organism>
<dbReference type="SUPFAM" id="SSF52540">
    <property type="entry name" value="P-loop containing nucleoside triphosphate hydrolases"/>
    <property type="match status" value="1"/>
</dbReference>
<proteinExistence type="predicted"/>
<dbReference type="Gene3D" id="3.40.50.300">
    <property type="entry name" value="P-loop containing nucleotide triphosphate hydrolases"/>
    <property type="match status" value="1"/>
</dbReference>
<dbReference type="PANTHER" id="PTHR37816">
    <property type="entry name" value="YALI0E33011P"/>
    <property type="match status" value="1"/>
</dbReference>
<comment type="caution">
    <text evidence="1">The sequence shown here is derived from an EMBL/GenBank/DDBJ whole genome shotgun (WGS) entry which is preliminary data.</text>
</comment>
<dbReference type="GO" id="GO:0016301">
    <property type="term" value="F:kinase activity"/>
    <property type="evidence" value="ECO:0007669"/>
    <property type="project" value="UniProtKB-KW"/>
</dbReference>
<reference evidence="1 2" key="1">
    <citation type="submission" date="2020-08" db="EMBL/GenBank/DDBJ databases">
        <title>Sequencing the genomes of 1000 actinobacteria strains.</title>
        <authorList>
            <person name="Klenk H.-P."/>
        </authorList>
    </citation>
    <scope>NUCLEOTIDE SEQUENCE [LARGE SCALE GENOMIC DNA]</scope>
    <source>
        <strain evidence="1 2">DSM 28967</strain>
    </source>
</reference>
<dbReference type="PANTHER" id="PTHR37816:SF1">
    <property type="entry name" value="TOXIN"/>
    <property type="match status" value="1"/>
</dbReference>
<gene>
    <name evidence="1" type="ORF">HDA39_000948</name>
</gene>
<keyword evidence="1" id="KW-0418">Kinase</keyword>
<dbReference type="AlphaFoldDB" id="A0A7W9J260"/>
<protein>
    <submittedName>
        <fullName evidence="1">Adenylate kinase family enzyme</fullName>
    </submittedName>
</protein>
<accession>A0A7W9J260</accession>
<keyword evidence="1" id="KW-0808">Transferase</keyword>
<dbReference type="InterPro" id="IPR052922">
    <property type="entry name" value="Cytidylate_Kinase-2"/>
</dbReference>
<sequence length="185" mass="20540">MGWTDGPVHGPVSRVVVIGVAGGGKSTVARGLSGRLGVPQVELDALFWQAGWTKLGEDEFVERVAAATASGGWVVDGNYSARIRAITWGAADAVVWVDLPRVVVMWQLILRTLRRTATGVELWNGNRERPLRDQLSGDPSRSIVVWAWRTYGPSKREYEAVDQAAFPQAQFIRLRSRRQVRRFLS</sequence>
<dbReference type="RefSeq" id="WP_184794004.1">
    <property type="nucleotide sequence ID" value="NZ_JACHMY010000001.1"/>
</dbReference>
<dbReference type="InterPro" id="IPR027417">
    <property type="entry name" value="P-loop_NTPase"/>
</dbReference>
<dbReference type="EMBL" id="JACHMY010000001">
    <property type="protein sequence ID" value="MBB5834214.1"/>
    <property type="molecule type" value="Genomic_DNA"/>
</dbReference>
<dbReference type="Proteomes" id="UP000549971">
    <property type="component" value="Unassembled WGS sequence"/>
</dbReference>